<evidence type="ECO:0000313" key="2">
    <source>
        <dbReference type="Proteomes" id="UP000075880"/>
    </source>
</evidence>
<dbReference type="AlphaFoldDB" id="A0AAG5DNS2"/>
<organism evidence="1 2">
    <name type="scientific">Anopheles atroparvus</name>
    <name type="common">European mosquito</name>
    <dbReference type="NCBI Taxonomy" id="41427"/>
    <lineage>
        <taxon>Eukaryota</taxon>
        <taxon>Metazoa</taxon>
        <taxon>Ecdysozoa</taxon>
        <taxon>Arthropoda</taxon>
        <taxon>Hexapoda</taxon>
        <taxon>Insecta</taxon>
        <taxon>Pterygota</taxon>
        <taxon>Neoptera</taxon>
        <taxon>Endopterygota</taxon>
        <taxon>Diptera</taxon>
        <taxon>Nematocera</taxon>
        <taxon>Culicoidea</taxon>
        <taxon>Culicidae</taxon>
        <taxon>Anophelinae</taxon>
        <taxon>Anopheles</taxon>
    </lineage>
</organism>
<dbReference type="Proteomes" id="UP000075880">
    <property type="component" value="Unassembled WGS sequence"/>
</dbReference>
<name>A0AAG5DNS2_ANOAO</name>
<proteinExistence type="predicted"/>
<accession>A0AAG5DNS2</accession>
<evidence type="ECO:0000313" key="1">
    <source>
        <dbReference type="EnsemblMetazoa" id="ENSAATROPP012660"/>
    </source>
</evidence>
<dbReference type="EnsemblMetazoa" id="ENSAATROPT013899">
    <property type="protein sequence ID" value="ENSAATROPP012660"/>
    <property type="gene ID" value="ENSAATROPG011282"/>
</dbReference>
<protein>
    <submittedName>
        <fullName evidence="1">Uncharacterized protein</fullName>
    </submittedName>
</protein>
<keyword evidence="2" id="KW-1185">Reference proteome</keyword>
<sequence length="87" mass="10003">MFVYKKHVVQNKLSKVRSEFAAQVPSLAGMEFARRVRSEFATCKRTVKFDSTDVLVKPRVWNFVDVVCEVLVYKIIVKGDKTMVSCN</sequence>
<reference evidence="1" key="1">
    <citation type="submission" date="2024-04" db="UniProtKB">
        <authorList>
            <consortium name="EnsemblMetazoa"/>
        </authorList>
    </citation>
    <scope>IDENTIFICATION</scope>
    <source>
        <strain evidence="1">EBRO</strain>
    </source>
</reference>